<dbReference type="AlphaFoldDB" id="E4Z321"/>
<sequence>MSTREKRRSERKSIHDCKAEFKITRNVSDSEIEIKQYSGEQVPELSEHDKLYKAKKALIDVRID</sequence>
<name>E4Z321_OIKDI</name>
<protein>
    <submittedName>
        <fullName evidence="1">Uncharacterized protein</fullName>
    </submittedName>
</protein>
<evidence type="ECO:0000313" key="1">
    <source>
        <dbReference type="EMBL" id="CBY42099.1"/>
    </source>
</evidence>
<proteinExistence type="predicted"/>
<dbReference type="EMBL" id="FN656868">
    <property type="protein sequence ID" value="CBY42099.1"/>
    <property type="molecule type" value="Genomic_DNA"/>
</dbReference>
<dbReference type="Proteomes" id="UP000011014">
    <property type="component" value="Unassembled WGS sequence"/>
</dbReference>
<reference evidence="1" key="1">
    <citation type="journal article" date="2010" name="Science">
        <title>Plasticity of animal genome architecture unmasked by rapid evolution of a pelagic tunicate.</title>
        <authorList>
            <person name="Denoeud F."/>
            <person name="Henriet S."/>
            <person name="Mungpakdee S."/>
            <person name="Aury J.M."/>
            <person name="Da Silva C."/>
            <person name="Brinkmann H."/>
            <person name="Mikhaleva J."/>
            <person name="Olsen L.C."/>
            <person name="Jubin C."/>
            <person name="Canestro C."/>
            <person name="Bouquet J.M."/>
            <person name="Danks G."/>
            <person name="Poulain J."/>
            <person name="Campsteijn C."/>
            <person name="Adamski M."/>
            <person name="Cross I."/>
            <person name="Yadetie F."/>
            <person name="Muffato M."/>
            <person name="Louis A."/>
            <person name="Butcher S."/>
            <person name="Tsagkogeorga G."/>
            <person name="Konrad A."/>
            <person name="Singh S."/>
            <person name="Jensen M.F."/>
            <person name="Cong E.H."/>
            <person name="Eikeseth-Otteraa H."/>
            <person name="Noel B."/>
            <person name="Anthouard V."/>
            <person name="Porcel B.M."/>
            <person name="Kachouri-Lafond R."/>
            <person name="Nishino A."/>
            <person name="Ugolini M."/>
            <person name="Chourrout P."/>
            <person name="Nishida H."/>
            <person name="Aasland R."/>
            <person name="Huzurbazar S."/>
            <person name="Westhof E."/>
            <person name="Delsuc F."/>
            <person name="Lehrach H."/>
            <person name="Reinhardt R."/>
            <person name="Weissenbach J."/>
            <person name="Roy S.W."/>
            <person name="Artiguenave F."/>
            <person name="Postlethwait J.H."/>
            <person name="Manak J.R."/>
            <person name="Thompson E.M."/>
            <person name="Jaillon O."/>
            <person name="Du Pasquier L."/>
            <person name="Boudinot P."/>
            <person name="Liberles D.A."/>
            <person name="Volff J.N."/>
            <person name="Philippe H."/>
            <person name="Lenhard B."/>
            <person name="Roest Crollius H."/>
            <person name="Wincker P."/>
            <person name="Chourrout D."/>
        </authorList>
    </citation>
    <scope>NUCLEOTIDE SEQUENCE [LARGE SCALE GENOMIC DNA]</scope>
</reference>
<organism evidence="1">
    <name type="scientific">Oikopleura dioica</name>
    <name type="common">Tunicate</name>
    <dbReference type="NCBI Taxonomy" id="34765"/>
    <lineage>
        <taxon>Eukaryota</taxon>
        <taxon>Metazoa</taxon>
        <taxon>Chordata</taxon>
        <taxon>Tunicata</taxon>
        <taxon>Appendicularia</taxon>
        <taxon>Copelata</taxon>
        <taxon>Oikopleuridae</taxon>
        <taxon>Oikopleura</taxon>
    </lineage>
</organism>
<gene>
    <name evidence="1" type="ORF">GSOID_T00025765001</name>
</gene>
<accession>E4Z321</accession>
<feature type="non-terminal residue" evidence="1">
    <location>
        <position position="64"/>
    </location>
</feature>